<dbReference type="PANTHER" id="PTHR43708:SF8">
    <property type="entry name" value="OXIDOREDUCTASE"/>
    <property type="match status" value="1"/>
</dbReference>
<dbReference type="Pfam" id="PF01408">
    <property type="entry name" value="GFO_IDH_MocA"/>
    <property type="match status" value="1"/>
</dbReference>
<evidence type="ECO:0000259" key="2">
    <source>
        <dbReference type="Pfam" id="PF22725"/>
    </source>
</evidence>
<evidence type="ECO:0008006" key="4">
    <source>
        <dbReference type="Google" id="ProtNLM"/>
    </source>
</evidence>
<gene>
    <name evidence="3" type="ORF">METZ01_LOCUS239029</name>
</gene>
<evidence type="ECO:0000259" key="1">
    <source>
        <dbReference type="Pfam" id="PF01408"/>
    </source>
</evidence>
<organism evidence="3">
    <name type="scientific">marine metagenome</name>
    <dbReference type="NCBI Taxonomy" id="408172"/>
    <lineage>
        <taxon>unclassified sequences</taxon>
        <taxon>metagenomes</taxon>
        <taxon>ecological metagenomes</taxon>
    </lineage>
</organism>
<dbReference type="Gene3D" id="3.40.50.720">
    <property type="entry name" value="NAD(P)-binding Rossmann-like Domain"/>
    <property type="match status" value="1"/>
</dbReference>
<dbReference type="SUPFAM" id="SSF55347">
    <property type="entry name" value="Glyceraldehyde-3-phosphate dehydrogenase-like, C-terminal domain"/>
    <property type="match status" value="1"/>
</dbReference>
<proteinExistence type="predicted"/>
<dbReference type="AlphaFoldDB" id="A0A382HGG7"/>
<accession>A0A382HGG7</accession>
<dbReference type="PANTHER" id="PTHR43708">
    <property type="entry name" value="CONSERVED EXPRESSED OXIDOREDUCTASE (EUROFUNG)"/>
    <property type="match status" value="1"/>
</dbReference>
<dbReference type="SUPFAM" id="SSF51735">
    <property type="entry name" value="NAD(P)-binding Rossmann-fold domains"/>
    <property type="match status" value="1"/>
</dbReference>
<dbReference type="Pfam" id="PF22725">
    <property type="entry name" value="GFO_IDH_MocA_C3"/>
    <property type="match status" value="1"/>
</dbReference>
<sequence>MTVALIGLTAPHSKGWLTTLQHLPECERLLIADPDSEGQEDVPDDAEWVRSMDELLQGDLRPQLALISARNDQSPQIGERFLREGIACIIEKPCGRTSAELSRLNDAASQGKTLWAPAFMNRMLPVARHARRIIVEEGGIGRVVSVEGRMVTSTVEQRNPQHWLFDKQVAGGGILHWLAIHTIDLIRYLTGLEYTNVGAHIGTLSGTGIDVEDMAACSFQLSGGAVGSLHAGYVLRQRYGDIGLTIRGDLGEIDWPMWGRQGQGRTLYIHEEGPRSSGPGQQTVEMVPPDAPGYGGFAGLEFVRRILSAACMGSAQTSPSIPDGTDALRAMQFVEAAYASSASGQQVVPGTGS</sequence>
<dbReference type="InterPro" id="IPR000683">
    <property type="entry name" value="Gfo/Idh/MocA-like_OxRdtase_N"/>
</dbReference>
<protein>
    <recommendedName>
        <fullName evidence="4">Gfo/Idh/MocA-like oxidoreductase C-terminal domain-containing protein</fullName>
    </recommendedName>
</protein>
<feature type="domain" description="Gfo/Idh/MocA-like oxidoreductase N-terminal" evidence="1">
    <location>
        <begin position="2"/>
        <end position="110"/>
    </location>
</feature>
<dbReference type="InterPro" id="IPR055170">
    <property type="entry name" value="GFO_IDH_MocA-like_dom"/>
</dbReference>
<dbReference type="EMBL" id="UINC01061036">
    <property type="protein sequence ID" value="SVB86175.1"/>
    <property type="molecule type" value="Genomic_DNA"/>
</dbReference>
<feature type="domain" description="GFO/IDH/MocA-like oxidoreductase" evidence="2">
    <location>
        <begin position="134"/>
        <end position="253"/>
    </location>
</feature>
<dbReference type="Gene3D" id="3.30.360.10">
    <property type="entry name" value="Dihydrodipicolinate Reductase, domain 2"/>
    <property type="match status" value="1"/>
</dbReference>
<reference evidence="3" key="1">
    <citation type="submission" date="2018-05" db="EMBL/GenBank/DDBJ databases">
        <authorList>
            <person name="Lanie J.A."/>
            <person name="Ng W.-L."/>
            <person name="Kazmierczak K.M."/>
            <person name="Andrzejewski T.M."/>
            <person name="Davidsen T.M."/>
            <person name="Wayne K.J."/>
            <person name="Tettelin H."/>
            <person name="Glass J.I."/>
            <person name="Rusch D."/>
            <person name="Podicherti R."/>
            <person name="Tsui H.-C.T."/>
            <person name="Winkler M.E."/>
        </authorList>
    </citation>
    <scope>NUCLEOTIDE SEQUENCE</scope>
</reference>
<dbReference type="InterPro" id="IPR051317">
    <property type="entry name" value="Gfo/Idh/MocA_oxidoreduct"/>
</dbReference>
<dbReference type="GO" id="GO:0000166">
    <property type="term" value="F:nucleotide binding"/>
    <property type="evidence" value="ECO:0007669"/>
    <property type="project" value="InterPro"/>
</dbReference>
<name>A0A382HGG7_9ZZZZ</name>
<dbReference type="InterPro" id="IPR036291">
    <property type="entry name" value="NAD(P)-bd_dom_sf"/>
</dbReference>
<evidence type="ECO:0000313" key="3">
    <source>
        <dbReference type="EMBL" id="SVB86175.1"/>
    </source>
</evidence>